<dbReference type="PRINTS" id="PR01434">
    <property type="entry name" value="NADHDHGNASE5"/>
</dbReference>
<feature type="transmembrane region" description="Helical" evidence="9">
    <location>
        <begin position="107"/>
        <end position="125"/>
    </location>
</feature>
<evidence type="ECO:0000256" key="1">
    <source>
        <dbReference type="ARBA" id="ARBA00004651"/>
    </source>
</evidence>
<evidence type="ECO:0000259" key="11">
    <source>
        <dbReference type="Pfam" id="PF00662"/>
    </source>
</evidence>
<dbReference type="InterPro" id="IPR052175">
    <property type="entry name" value="ComplexI-like_HydComp"/>
</dbReference>
<dbReference type="Pfam" id="PF00361">
    <property type="entry name" value="Proton_antipo_M"/>
    <property type="match status" value="1"/>
</dbReference>
<dbReference type="Proteomes" id="UP000563151">
    <property type="component" value="Unassembled WGS sequence"/>
</dbReference>
<evidence type="ECO:0000256" key="8">
    <source>
        <dbReference type="RuleBase" id="RU000320"/>
    </source>
</evidence>
<feature type="transmembrane region" description="Helical" evidence="9">
    <location>
        <begin position="332"/>
        <end position="350"/>
    </location>
</feature>
<feature type="transmembrane region" description="Helical" evidence="9">
    <location>
        <begin position="160"/>
        <end position="181"/>
    </location>
</feature>
<dbReference type="EMBL" id="JAAZWO010000029">
    <property type="protein sequence ID" value="MBC2399490.1"/>
    <property type="molecule type" value="Genomic_DNA"/>
</dbReference>
<feature type="transmembrane region" description="Helical" evidence="9">
    <location>
        <begin position="75"/>
        <end position="95"/>
    </location>
</feature>
<organism evidence="12 13">
    <name type="scientific">Clostridium tetanomorphum</name>
    <dbReference type="NCBI Taxonomy" id="1553"/>
    <lineage>
        <taxon>Bacteria</taxon>
        <taxon>Bacillati</taxon>
        <taxon>Bacillota</taxon>
        <taxon>Clostridia</taxon>
        <taxon>Eubacteriales</taxon>
        <taxon>Clostridiaceae</taxon>
        <taxon>Clostridium</taxon>
    </lineage>
</organism>
<evidence type="ECO:0000313" key="13">
    <source>
        <dbReference type="Proteomes" id="UP000563151"/>
    </source>
</evidence>
<evidence type="ECO:0000256" key="3">
    <source>
        <dbReference type="ARBA" id="ARBA00022475"/>
    </source>
</evidence>
<dbReference type="AlphaFoldDB" id="A0A923J317"/>
<evidence type="ECO:0000256" key="7">
    <source>
        <dbReference type="ARBA" id="ARBA00023136"/>
    </source>
</evidence>
<keyword evidence="5 9" id="KW-1133">Transmembrane helix</keyword>
<feature type="transmembrane region" description="Helical" evidence="9">
    <location>
        <begin position="241"/>
        <end position="263"/>
    </location>
</feature>
<sequence>MNNVLILLPIVFPFLAAAIIGMARFNEKKRNIFTGATVSLNLLFVVIVFYFLPEGKYHIFKINEFLDVYFKIDKLSIFFSSLVSILWMFTTLYSMEYMKHEGKEDRFFAYFLATLGITLGIGFSGNLITLYFFYEFLTLATFPLVIHSGTKAALDSGKKYLIYSFGGATLVLFGMIVLFSLTNKLTFIPGGLLRNMDNNNMMLISISYLTMFVGFGVKAALVPFHSWLPQAMVAPTPVSSLLHAVAVVKSGVFALTRTTYYIFGAEMVRRTNTTKYLTVFIVISILMGSFLAIHQENLKKRLAYSTISQLGYILLGIILLNKNSFVGGMLHLINHAVIKITLFFCAGAIMYTTGKTEIGQIKGIGREMPITMWCFTISSISLIGIPPTNGFVSKWYLALGGLSAGKIAFPAILLLSALLTAIYLLPVVTAAFFKKGDNVILLRKEAPKKMLIPIVIITVITVLLGLFPNPVLVFVKEIADELIM</sequence>
<evidence type="ECO:0000259" key="10">
    <source>
        <dbReference type="Pfam" id="PF00361"/>
    </source>
</evidence>
<keyword evidence="13" id="KW-1185">Reference proteome</keyword>
<feature type="transmembrane region" description="Helical" evidence="9">
    <location>
        <begin position="275"/>
        <end position="293"/>
    </location>
</feature>
<evidence type="ECO:0000313" key="12">
    <source>
        <dbReference type="EMBL" id="MBC2399490.1"/>
    </source>
</evidence>
<feature type="transmembrane region" description="Helical" evidence="9">
    <location>
        <begin position="454"/>
        <end position="475"/>
    </location>
</feature>
<comment type="similarity">
    <text evidence="2">Belongs to the CPA3 antiporters (TC 2.A.63) subunit A family.</text>
</comment>
<evidence type="ECO:0000256" key="6">
    <source>
        <dbReference type="ARBA" id="ARBA00023002"/>
    </source>
</evidence>
<dbReference type="RefSeq" id="WP_085059022.1">
    <property type="nucleotide sequence ID" value="NZ_JAAZWO010000029.1"/>
</dbReference>
<comment type="caution">
    <text evidence="12">The sequence shown here is derived from an EMBL/GenBank/DDBJ whole genome shotgun (WGS) entry which is preliminary data.</text>
</comment>
<evidence type="ECO:0000256" key="9">
    <source>
        <dbReference type="SAM" id="Phobius"/>
    </source>
</evidence>
<feature type="transmembrane region" description="Helical" evidence="9">
    <location>
        <begin position="407"/>
        <end position="433"/>
    </location>
</feature>
<feature type="transmembrane region" description="Helical" evidence="9">
    <location>
        <begin position="32"/>
        <end position="52"/>
    </location>
</feature>
<keyword evidence="3" id="KW-1003">Cell membrane</keyword>
<dbReference type="InterPro" id="IPR001750">
    <property type="entry name" value="ND/Mrp_TM"/>
</dbReference>
<keyword evidence="7 9" id="KW-0472">Membrane</keyword>
<reference evidence="12 13" key="1">
    <citation type="submission" date="2020-04" db="EMBL/GenBank/DDBJ databases">
        <title>Genomic insights into acetone-butanol-ethanol (ABE) fermentation by sequencing solventogenic clostridia strains.</title>
        <authorList>
            <person name="Brown S."/>
        </authorList>
    </citation>
    <scope>NUCLEOTIDE SEQUENCE [LARGE SCALE GENOMIC DNA]</scope>
    <source>
        <strain evidence="12 13">DJ011</strain>
    </source>
</reference>
<feature type="domain" description="NADH-Ubiquinone oxidoreductase (complex I) chain 5 N-terminal" evidence="11">
    <location>
        <begin position="66"/>
        <end position="108"/>
    </location>
</feature>
<dbReference type="InterPro" id="IPR001516">
    <property type="entry name" value="Proton_antipo_N"/>
</dbReference>
<dbReference type="PANTHER" id="PTHR42682:SF4">
    <property type="entry name" value="NADH-UBIQUINONE_PLASTOQUINONE"/>
    <property type="match status" value="1"/>
</dbReference>
<gene>
    <name evidence="12" type="ORF">HGG79_17185</name>
</gene>
<feature type="transmembrane region" description="Helical" evidence="9">
    <location>
        <begin position="302"/>
        <end position="320"/>
    </location>
</feature>
<feature type="transmembrane region" description="Helical" evidence="9">
    <location>
        <begin position="6"/>
        <end position="25"/>
    </location>
</feature>
<dbReference type="PANTHER" id="PTHR42682">
    <property type="entry name" value="HYDROGENASE-4 COMPONENT F"/>
    <property type="match status" value="1"/>
</dbReference>
<feature type="transmembrane region" description="Helical" evidence="9">
    <location>
        <begin position="201"/>
        <end position="221"/>
    </location>
</feature>
<protein>
    <submittedName>
        <fullName evidence="12">Monovalent cation/H+ antiporter subunit D family protein</fullName>
    </submittedName>
</protein>
<evidence type="ECO:0000256" key="5">
    <source>
        <dbReference type="ARBA" id="ARBA00022989"/>
    </source>
</evidence>
<name>A0A923J317_CLOTT</name>
<dbReference type="GO" id="GO:0016491">
    <property type="term" value="F:oxidoreductase activity"/>
    <property type="evidence" value="ECO:0007669"/>
    <property type="project" value="UniProtKB-KW"/>
</dbReference>
<keyword evidence="6" id="KW-0560">Oxidoreductase</keyword>
<proteinExistence type="inferred from homology"/>
<accession>A0A923J317</accession>
<dbReference type="Pfam" id="PF00662">
    <property type="entry name" value="Proton_antipo_N"/>
    <property type="match status" value="1"/>
</dbReference>
<dbReference type="GO" id="GO:0005886">
    <property type="term" value="C:plasma membrane"/>
    <property type="evidence" value="ECO:0007669"/>
    <property type="project" value="UniProtKB-SubCell"/>
</dbReference>
<feature type="domain" description="NADH:quinone oxidoreductase/Mrp antiporter transmembrane" evidence="10">
    <location>
        <begin position="124"/>
        <end position="420"/>
    </location>
</feature>
<evidence type="ECO:0000256" key="4">
    <source>
        <dbReference type="ARBA" id="ARBA00022692"/>
    </source>
</evidence>
<comment type="subcellular location">
    <subcellularLocation>
        <location evidence="1">Cell membrane</location>
        <topology evidence="1">Multi-pass membrane protein</topology>
    </subcellularLocation>
    <subcellularLocation>
        <location evidence="8">Membrane</location>
        <topology evidence="8">Multi-pass membrane protein</topology>
    </subcellularLocation>
</comment>
<feature type="transmembrane region" description="Helical" evidence="9">
    <location>
        <begin position="370"/>
        <end position="387"/>
    </location>
</feature>
<keyword evidence="4 8" id="KW-0812">Transmembrane</keyword>
<evidence type="ECO:0000256" key="2">
    <source>
        <dbReference type="ARBA" id="ARBA00008483"/>
    </source>
</evidence>